<proteinExistence type="predicted"/>
<feature type="transmembrane region" description="Helical" evidence="1">
    <location>
        <begin position="6"/>
        <end position="28"/>
    </location>
</feature>
<evidence type="ECO:0000256" key="1">
    <source>
        <dbReference type="SAM" id="Phobius"/>
    </source>
</evidence>
<reference evidence="2" key="2">
    <citation type="submission" date="2020-05" db="UniProtKB">
        <authorList>
            <consortium name="EnsemblMetazoa"/>
        </authorList>
    </citation>
    <scope>IDENTIFICATION</scope>
    <source>
        <strain evidence="2">IAEA</strain>
    </source>
</reference>
<keyword evidence="1" id="KW-0472">Membrane</keyword>
<dbReference type="EnsemblMetazoa" id="GPPI012623-RA">
    <property type="protein sequence ID" value="GPPI012623-PA"/>
    <property type="gene ID" value="GPPI012623"/>
</dbReference>
<organism evidence="2 3">
    <name type="scientific">Glossina palpalis gambiensis</name>
    <dbReference type="NCBI Taxonomy" id="67801"/>
    <lineage>
        <taxon>Eukaryota</taxon>
        <taxon>Metazoa</taxon>
        <taxon>Ecdysozoa</taxon>
        <taxon>Arthropoda</taxon>
        <taxon>Hexapoda</taxon>
        <taxon>Insecta</taxon>
        <taxon>Pterygota</taxon>
        <taxon>Neoptera</taxon>
        <taxon>Endopterygota</taxon>
        <taxon>Diptera</taxon>
        <taxon>Brachycera</taxon>
        <taxon>Muscomorpha</taxon>
        <taxon>Hippoboscoidea</taxon>
        <taxon>Glossinidae</taxon>
        <taxon>Glossina</taxon>
    </lineage>
</organism>
<keyword evidence="1" id="KW-1133">Transmembrane helix</keyword>
<dbReference type="VEuPathDB" id="VectorBase:GPPI012623"/>
<evidence type="ECO:0000313" key="3">
    <source>
        <dbReference type="Proteomes" id="UP000092460"/>
    </source>
</evidence>
<dbReference type="Proteomes" id="UP000092460">
    <property type="component" value="Unassembled WGS sequence"/>
</dbReference>
<name>A0A1B0AY56_9MUSC</name>
<evidence type="ECO:0000313" key="2">
    <source>
        <dbReference type="EnsemblMetazoa" id="GPPI012623-PA"/>
    </source>
</evidence>
<protein>
    <submittedName>
        <fullName evidence="2">Uncharacterized protein</fullName>
    </submittedName>
</protein>
<accession>A0A1B0AY56</accession>
<keyword evidence="3" id="KW-1185">Reference proteome</keyword>
<dbReference type="AlphaFoldDB" id="A0A1B0AY56"/>
<reference evidence="3" key="1">
    <citation type="submission" date="2015-01" db="EMBL/GenBank/DDBJ databases">
        <authorList>
            <person name="Aksoy S."/>
            <person name="Warren W."/>
            <person name="Wilson R.K."/>
        </authorList>
    </citation>
    <scope>NUCLEOTIDE SEQUENCE [LARGE SCALE GENOMIC DNA]</scope>
    <source>
        <strain evidence="3">IAEA</strain>
    </source>
</reference>
<sequence>IDVTFTIALVLTECFKFLCIVANLVLFNSTHKRRNVRLNRLPSELFAPLLLELRGVLGYPLLPGLLLVIEPVALLWLRCSSLLLFTISIGLLIPPRHPLKFSLFQPLVLKLDKPENEELAPDPNLTSTFDGIRLPKNCATLFCGGELFNTFWALEALDVLDILKV</sequence>
<dbReference type="EMBL" id="JXJN01005547">
    <property type="status" value="NOT_ANNOTATED_CDS"/>
    <property type="molecule type" value="Genomic_DNA"/>
</dbReference>
<feature type="transmembrane region" description="Helical" evidence="1">
    <location>
        <begin position="49"/>
        <end position="69"/>
    </location>
</feature>
<keyword evidence="1" id="KW-0812">Transmembrane</keyword>